<dbReference type="SUPFAM" id="SSF46894">
    <property type="entry name" value="C-terminal effector domain of the bipartite response regulators"/>
    <property type="match status" value="1"/>
</dbReference>
<dbReference type="PANTHER" id="PTHR44688">
    <property type="entry name" value="DNA-BINDING TRANSCRIPTIONAL ACTIVATOR DEVR_DOSR"/>
    <property type="match status" value="1"/>
</dbReference>
<dbReference type="InterPro" id="IPR000792">
    <property type="entry name" value="Tscrpt_reg_LuxR_C"/>
</dbReference>
<dbReference type="SMART" id="SM00421">
    <property type="entry name" value="HTH_LUXR"/>
    <property type="match status" value="1"/>
</dbReference>
<evidence type="ECO:0000256" key="2">
    <source>
        <dbReference type="ARBA" id="ARBA00023125"/>
    </source>
</evidence>
<proteinExistence type="predicted"/>
<organism evidence="5 6">
    <name type="scientific">Pragia fontium</name>
    <dbReference type="NCBI Taxonomy" id="82985"/>
    <lineage>
        <taxon>Bacteria</taxon>
        <taxon>Pseudomonadati</taxon>
        <taxon>Pseudomonadota</taxon>
        <taxon>Gammaproteobacteria</taxon>
        <taxon>Enterobacterales</taxon>
        <taxon>Budviciaceae</taxon>
        <taxon>Pragia</taxon>
    </lineage>
</organism>
<dbReference type="Proteomes" id="UP001059610">
    <property type="component" value="Unassembled WGS sequence"/>
</dbReference>
<keyword evidence="6" id="KW-1185">Reference proteome</keyword>
<dbReference type="InterPro" id="IPR016032">
    <property type="entry name" value="Sig_transdc_resp-reg_C-effctor"/>
</dbReference>
<keyword evidence="2" id="KW-0238">DNA-binding</keyword>
<dbReference type="CDD" id="cd06170">
    <property type="entry name" value="LuxR_C_like"/>
    <property type="match status" value="1"/>
</dbReference>
<dbReference type="PROSITE" id="PS00622">
    <property type="entry name" value="HTH_LUXR_1"/>
    <property type="match status" value="1"/>
</dbReference>
<evidence type="ECO:0000313" key="6">
    <source>
        <dbReference type="Proteomes" id="UP001059610"/>
    </source>
</evidence>
<dbReference type="EMBL" id="BRLJ01000011">
    <property type="protein sequence ID" value="GKX64446.1"/>
    <property type="molecule type" value="Genomic_DNA"/>
</dbReference>
<dbReference type="Gene3D" id="3.40.50.2300">
    <property type="match status" value="1"/>
</dbReference>
<dbReference type="PROSITE" id="PS50043">
    <property type="entry name" value="HTH_LUXR_2"/>
    <property type="match status" value="1"/>
</dbReference>
<dbReference type="PRINTS" id="PR00038">
    <property type="entry name" value="HTHLUXR"/>
</dbReference>
<sequence>MPQLIRPTTSKVFKNGAFDLLEKPVEAKILIDTIHNALALSEHRAQYQQKNQTLRTKFSRLTVREKQILHLVLAGYTNKMIGDKLYLALRTVEIHRHNMMKKMDSDSPVQLAQQLSRYPEFNELFLIP</sequence>
<feature type="domain" description="HTH luxR-type" evidence="4">
    <location>
        <begin position="54"/>
        <end position="119"/>
    </location>
</feature>
<comment type="caution">
    <text evidence="5">The sequence shown here is derived from an EMBL/GenBank/DDBJ whole genome shotgun (WGS) entry which is preliminary data.</text>
</comment>
<keyword evidence="3" id="KW-0804">Transcription</keyword>
<evidence type="ECO:0000256" key="3">
    <source>
        <dbReference type="ARBA" id="ARBA00023163"/>
    </source>
</evidence>
<dbReference type="SUPFAM" id="SSF52172">
    <property type="entry name" value="CheY-like"/>
    <property type="match status" value="1"/>
</dbReference>
<dbReference type="InterPro" id="IPR011006">
    <property type="entry name" value="CheY-like_superfamily"/>
</dbReference>
<name>A0ABQ5LLE9_9GAMM</name>
<evidence type="ECO:0000256" key="1">
    <source>
        <dbReference type="ARBA" id="ARBA00023015"/>
    </source>
</evidence>
<dbReference type="PANTHER" id="PTHR44688:SF16">
    <property type="entry name" value="DNA-BINDING TRANSCRIPTIONAL ACTIVATOR DEVR_DOSR"/>
    <property type="match status" value="1"/>
</dbReference>
<keyword evidence="1" id="KW-0805">Transcription regulation</keyword>
<dbReference type="Pfam" id="PF00196">
    <property type="entry name" value="GerE"/>
    <property type="match status" value="1"/>
</dbReference>
<evidence type="ECO:0000259" key="4">
    <source>
        <dbReference type="PROSITE" id="PS50043"/>
    </source>
</evidence>
<accession>A0ABQ5LLE9</accession>
<protein>
    <recommendedName>
        <fullName evidence="4">HTH luxR-type domain-containing protein</fullName>
    </recommendedName>
</protein>
<gene>
    <name evidence="5" type="ORF">SOASR032_30150</name>
</gene>
<evidence type="ECO:0000313" key="5">
    <source>
        <dbReference type="EMBL" id="GKX64446.1"/>
    </source>
</evidence>
<reference evidence="5" key="1">
    <citation type="submission" date="2022-06" db="EMBL/GenBank/DDBJ databases">
        <title>Draft genome sequences of Pragia fontium str. JCM24417.</title>
        <authorList>
            <person name="Wakabayashi Y."/>
            <person name="Kojima K."/>
        </authorList>
    </citation>
    <scope>NUCLEOTIDE SEQUENCE</scope>
    <source>
        <strain evidence="5">JCM 24417</strain>
    </source>
</reference>